<gene>
    <name evidence="7" type="primary">TBLA0C07230</name>
    <name evidence="7" type="ORF">TBLA_0C07230</name>
</gene>
<dbReference type="OrthoDB" id="3631276at2759"/>
<feature type="transmembrane region" description="Helical" evidence="6">
    <location>
        <begin position="76"/>
        <end position="95"/>
    </location>
</feature>
<evidence type="ECO:0000256" key="6">
    <source>
        <dbReference type="SAM" id="Phobius"/>
    </source>
</evidence>
<sequence length="726" mass="83594">MSSTDSIKETWQLNTYQDDCGTDSTSSPVIFAFNDFVPSSSNSLSNLSCRFNTALNRYSRIRTIKNVSVKIIRSKIFILFIIINIILGLVCPFQINGKQIATNPKQFYKAWTSTKEVTAKKDLMSIDMAPVLKFQNNEKSAINSRVINDDYKEFKIKGYVSNLNIKSLIDRKRSKLKKEDYSKDSKNSEKLLSIAGFEVMLNNDYSALATCEDLEYSSKILYSKKSKLLEDDLIKIRKELIANDPFIGPLVHDETENDWTDKEIMEKRWFRFGASSIWLESEQCYITVSRIVFSRAEEKSNPDVSLIRAQAFDKDWNEIQGKRIPKVDLPTLKDVENELNLIDKEFGLNNECDKLSKDSVAYDNCMVSHAQTFLEDQKRRDAFINRYFVTYPTVYSFPFKTNGKLQGPEDARIILRKTDTLEEPMVFFNMDTDHGRKFFTYMPHRFINPLIEFDIKVHGTHDVEKNWAPFFHEDDTKTISLLSRGFIHFVYSFSPFEVIKCSLNDGMCEKVFEKKTLALSNKNNFGGMRGGTQIVQLPSIIPKVTGKQMWLGIAKSHIENCGCGRHFYRPMLSLFVESNGIYHQELIVPSMDLNSEILNWKEDGKACDYKNVMSPNSIAAWEVLGQDPKTKKFDDYLVFTYSESDILSKVITIRGILDYILRVYGEKDLLEDFIPSTDADSILGTTLDCMINYANDQCKNYGASRKTSYWDEEKAKWIHDGESPNT</sequence>
<dbReference type="EMBL" id="HE806318">
    <property type="protein sequence ID" value="CCH60514.1"/>
    <property type="molecule type" value="Genomic_DNA"/>
</dbReference>
<dbReference type="HOGENOM" id="CLU_013841_0_0_1"/>
<keyword evidence="6" id="KW-0812">Transmembrane</keyword>
<keyword evidence="6" id="KW-0472">Membrane</keyword>
<dbReference type="Pfam" id="PF12141">
    <property type="entry name" value="BMT"/>
    <property type="match status" value="2"/>
</dbReference>
<evidence type="ECO:0000313" key="7">
    <source>
        <dbReference type="EMBL" id="CCH60514.1"/>
    </source>
</evidence>
<evidence type="ECO:0008006" key="9">
    <source>
        <dbReference type="Google" id="ProtNLM"/>
    </source>
</evidence>
<accession>I2H2B2</accession>
<keyword evidence="3" id="KW-0808">Transferase</keyword>
<keyword evidence="6" id="KW-1133">Transmembrane helix</keyword>
<protein>
    <recommendedName>
        <fullName evidence="9">Beta-mannosyltransferase 1</fullName>
    </recommendedName>
</protein>
<keyword evidence="8" id="KW-1185">Reference proteome</keyword>
<comment type="subcellular location">
    <subcellularLocation>
        <location evidence="1">Membrane</location>
        <topology evidence="1">Single-pass type II membrane protein</topology>
    </subcellularLocation>
</comment>
<dbReference type="InterPro" id="IPR021988">
    <property type="entry name" value="BMT1"/>
</dbReference>
<organism evidence="7 8">
    <name type="scientific">Henningerozyma blattae (strain ATCC 34711 / CBS 6284 / DSM 70876 / NBRC 10599 / NRRL Y-10934 / UCD 77-7)</name>
    <name type="common">Yeast</name>
    <name type="synonym">Tetrapisispora blattae</name>
    <dbReference type="NCBI Taxonomy" id="1071380"/>
    <lineage>
        <taxon>Eukaryota</taxon>
        <taxon>Fungi</taxon>
        <taxon>Dikarya</taxon>
        <taxon>Ascomycota</taxon>
        <taxon>Saccharomycotina</taxon>
        <taxon>Saccharomycetes</taxon>
        <taxon>Saccharomycetales</taxon>
        <taxon>Saccharomycetaceae</taxon>
        <taxon>Henningerozyma</taxon>
    </lineage>
</organism>
<comment type="similarity">
    <text evidence="2">Belongs to the BMT family.</text>
</comment>
<proteinExistence type="inferred from homology"/>
<dbReference type="InParanoid" id="I2H2B2"/>
<dbReference type="OMA" id="DETENDW"/>
<evidence type="ECO:0000256" key="4">
    <source>
        <dbReference type="ARBA" id="ARBA00022968"/>
    </source>
</evidence>
<keyword evidence="3" id="KW-0328">Glycosyltransferase</keyword>
<evidence type="ECO:0000256" key="3">
    <source>
        <dbReference type="ARBA" id="ARBA00022676"/>
    </source>
</evidence>
<dbReference type="KEGG" id="tbl:TBLA_0C07230"/>
<dbReference type="STRING" id="1071380.I2H2B2"/>
<dbReference type="GO" id="GO:0000030">
    <property type="term" value="F:mannosyltransferase activity"/>
    <property type="evidence" value="ECO:0007669"/>
    <property type="project" value="InterPro"/>
</dbReference>
<evidence type="ECO:0000313" key="8">
    <source>
        <dbReference type="Proteomes" id="UP000002866"/>
    </source>
</evidence>
<keyword evidence="5" id="KW-0961">Cell wall biogenesis/degradation</keyword>
<evidence type="ECO:0000256" key="5">
    <source>
        <dbReference type="ARBA" id="ARBA00023316"/>
    </source>
</evidence>
<evidence type="ECO:0000256" key="2">
    <source>
        <dbReference type="ARBA" id="ARBA00009486"/>
    </source>
</evidence>
<keyword evidence="4" id="KW-0735">Signal-anchor</keyword>
<reference evidence="7 8" key="1">
    <citation type="journal article" date="2011" name="Proc. Natl. Acad. Sci. U.S.A.">
        <title>Evolutionary erosion of yeast sex chromosomes by mating-type switching accidents.</title>
        <authorList>
            <person name="Gordon J.L."/>
            <person name="Armisen D."/>
            <person name="Proux-Wera E."/>
            <person name="Oheigeartaigh S.S."/>
            <person name="Byrne K.P."/>
            <person name="Wolfe K.H."/>
        </authorList>
    </citation>
    <scope>NUCLEOTIDE SEQUENCE [LARGE SCALE GENOMIC DNA]</scope>
    <source>
        <strain evidence="8">ATCC 34711 / CBS 6284 / DSM 70876 / NBRC 10599 / NRRL Y-10934 / UCD 77-7</strain>
    </source>
</reference>
<dbReference type="RefSeq" id="XP_004180033.1">
    <property type="nucleotide sequence ID" value="XM_004179985.1"/>
</dbReference>
<dbReference type="GO" id="GO:0016020">
    <property type="term" value="C:membrane"/>
    <property type="evidence" value="ECO:0007669"/>
    <property type="project" value="UniProtKB-SubCell"/>
</dbReference>
<dbReference type="GeneID" id="14495494"/>
<dbReference type="GO" id="GO:0071555">
    <property type="term" value="P:cell wall organization"/>
    <property type="evidence" value="ECO:0007669"/>
    <property type="project" value="UniProtKB-KW"/>
</dbReference>
<dbReference type="AlphaFoldDB" id="I2H2B2"/>
<name>I2H2B2_HENB6</name>
<evidence type="ECO:0000256" key="1">
    <source>
        <dbReference type="ARBA" id="ARBA00004606"/>
    </source>
</evidence>
<dbReference type="eggNOG" id="ENOG502QTZG">
    <property type="taxonomic scope" value="Eukaryota"/>
</dbReference>
<dbReference type="Proteomes" id="UP000002866">
    <property type="component" value="Chromosome 3"/>
</dbReference>